<feature type="transmembrane region" description="Helical" evidence="1">
    <location>
        <begin position="39"/>
        <end position="58"/>
    </location>
</feature>
<name>A0A6J5N9D3_9CAUD</name>
<accession>A0A6J5N9D3</accession>
<proteinExistence type="predicted"/>
<reference evidence="2" key="1">
    <citation type="submission" date="2020-04" db="EMBL/GenBank/DDBJ databases">
        <authorList>
            <person name="Chiriac C."/>
            <person name="Salcher M."/>
            <person name="Ghai R."/>
            <person name="Kavagutti S V."/>
        </authorList>
    </citation>
    <scope>NUCLEOTIDE SEQUENCE</scope>
</reference>
<organism evidence="2">
    <name type="scientific">uncultured Caudovirales phage</name>
    <dbReference type="NCBI Taxonomy" id="2100421"/>
    <lineage>
        <taxon>Viruses</taxon>
        <taxon>Duplodnaviria</taxon>
        <taxon>Heunggongvirae</taxon>
        <taxon>Uroviricota</taxon>
        <taxon>Caudoviricetes</taxon>
        <taxon>Peduoviridae</taxon>
        <taxon>Maltschvirus</taxon>
        <taxon>Maltschvirus maltsch</taxon>
    </lineage>
</organism>
<dbReference type="EMBL" id="LR796581">
    <property type="protein sequence ID" value="CAB4152239.1"/>
    <property type="molecule type" value="Genomic_DNA"/>
</dbReference>
<gene>
    <name evidence="2" type="ORF">UFOVP607_3</name>
</gene>
<sequence length="113" mass="12669">MMDVFSYIGIVIVTASAMLTIGAVVYFRVLTPIANKSRIYTILVLPLAIPMYALDIAYNATIGSLLFWQLPVQWTFSDRLQLLTADTTWRGALAHPISVFVNWLTEPNHIRGV</sequence>
<feature type="transmembrane region" description="Helical" evidence="1">
    <location>
        <begin position="6"/>
        <end position="27"/>
    </location>
</feature>
<keyword evidence="1" id="KW-0472">Membrane</keyword>
<protein>
    <submittedName>
        <fullName evidence="2">Uncharacterized protein</fullName>
    </submittedName>
</protein>
<evidence type="ECO:0000256" key="1">
    <source>
        <dbReference type="SAM" id="Phobius"/>
    </source>
</evidence>
<evidence type="ECO:0000313" key="2">
    <source>
        <dbReference type="EMBL" id="CAB4152239.1"/>
    </source>
</evidence>
<keyword evidence="1" id="KW-1133">Transmembrane helix</keyword>
<keyword evidence="1" id="KW-0812">Transmembrane</keyword>